<protein>
    <submittedName>
        <fullName evidence="2">Uncharacterized protein</fullName>
    </submittedName>
</protein>
<evidence type="ECO:0000313" key="3">
    <source>
        <dbReference type="Proteomes" id="UP000420562"/>
    </source>
</evidence>
<feature type="signal peptide" evidence="1">
    <location>
        <begin position="1"/>
        <end position="25"/>
    </location>
</feature>
<sequence>MKRRNVLAALAILGVTAAATTPAMALENEFHGMFQAQYINSNFNGAATTTFPANAGVGPTYGGDTQYVPFGLPKHVYSANFVEQRARLGYTAKASSDLKLVTQFELDYAYWGDSSYGTHRNHGAAIGADQTNIETKSIYLDANIFKDVNMRLGMMPYNDSFKSIMFDADMAGIAFSSSYNKFTPTIGFFRFNDTGNNKDNVLGHLTNDLFVLDGKYEVNKDLKVGAAYYFFRNNAITTDSNDLTNIDFQQDVKLHTLGLNAEYTAGPLTLNGFGILEVGTVNARATTAYALNAGAKYKVGSGKAHAEFLYVSGDSGTTGHSNAFYAVFNNVGTAEHGYYDNEMVILGRDKNAMTTDNSIIATAGNFGQGQIGGYIGYELPLTDRLTTAANAGFAAVAKDNGAFGKAHKSNYLGTEINAEANYKLLENLTGGVRVAYVFLGDYYKGVALNGETPVNPYDAKIIFKYAF</sequence>
<proteinExistence type="predicted"/>
<organism evidence="2 3">
    <name type="scientific">Oryzomonas japonica</name>
    <dbReference type="NCBI Taxonomy" id="2603858"/>
    <lineage>
        <taxon>Bacteria</taxon>
        <taxon>Pseudomonadati</taxon>
        <taxon>Thermodesulfobacteriota</taxon>
        <taxon>Desulfuromonadia</taxon>
        <taxon>Geobacterales</taxon>
        <taxon>Geobacteraceae</taxon>
        <taxon>Oryzomonas</taxon>
    </lineage>
</organism>
<evidence type="ECO:0000313" key="2">
    <source>
        <dbReference type="EMBL" id="KAB0667355.1"/>
    </source>
</evidence>
<dbReference type="RefSeq" id="WP_151126472.1">
    <property type="nucleotide sequence ID" value="NZ_VZQZ01000001.1"/>
</dbReference>
<name>A0A7J4ZW59_9BACT</name>
<dbReference type="Proteomes" id="UP000420562">
    <property type="component" value="Unassembled WGS sequence"/>
</dbReference>
<accession>A0A7J4ZW59</accession>
<keyword evidence="3" id="KW-1185">Reference proteome</keyword>
<reference evidence="2 3" key="1">
    <citation type="submission" date="2019-09" db="EMBL/GenBank/DDBJ databases">
        <title>Geobacter sp. Red96, a novel strain isolated from paddy soil.</title>
        <authorList>
            <person name="Xu Z."/>
            <person name="Masuda Y."/>
            <person name="Itoh H."/>
            <person name="Senoo K."/>
        </authorList>
    </citation>
    <scope>NUCLEOTIDE SEQUENCE [LARGE SCALE GENOMIC DNA]</scope>
    <source>
        <strain evidence="2 3">Red96</strain>
    </source>
</reference>
<comment type="caution">
    <text evidence="2">The sequence shown here is derived from an EMBL/GenBank/DDBJ whole genome shotgun (WGS) entry which is preliminary data.</text>
</comment>
<keyword evidence="1" id="KW-0732">Signal</keyword>
<dbReference type="AlphaFoldDB" id="A0A7J4ZW59"/>
<gene>
    <name evidence="2" type="ORF">F6V25_01245</name>
</gene>
<evidence type="ECO:0000256" key="1">
    <source>
        <dbReference type="SAM" id="SignalP"/>
    </source>
</evidence>
<dbReference type="EMBL" id="VZQZ01000001">
    <property type="protein sequence ID" value="KAB0667355.1"/>
    <property type="molecule type" value="Genomic_DNA"/>
</dbReference>
<feature type="chain" id="PRO_5029784065" evidence="1">
    <location>
        <begin position="26"/>
        <end position="467"/>
    </location>
</feature>